<accession>A0A6J2T1U6</accession>
<dbReference type="SMART" id="SM00718">
    <property type="entry name" value="DM4_12"/>
    <property type="match status" value="1"/>
</dbReference>
<keyword evidence="1" id="KW-0812">Transmembrane</keyword>
<feature type="transmembrane region" description="Helical" evidence="1">
    <location>
        <begin position="12"/>
        <end position="34"/>
    </location>
</feature>
<name>A0A6J2T1U6_DROLE</name>
<evidence type="ECO:0000313" key="2">
    <source>
        <dbReference type="Proteomes" id="UP000504634"/>
    </source>
</evidence>
<dbReference type="OrthoDB" id="6340174at2759"/>
<dbReference type="PANTHER" id="PTHR21398:SF22">
    <property type="entry name" value="IP12060P-RELATED"/>
    <property type="match status" value="1"/>
</dbReference>
<organism evidence="2 3">
    <name type="scientific">Drosophila lebanonensis</name>
    <name type="common">Fruit fly</name>
    <name type="synonym">Scaptodrosophila lebanonensis</name>
    <dbReference type="NCBI Taxonomy" id="7225"/>
    <lineage>
        <taxon>Eukaryota</taxon>
        <taxon>Metazoa</taxon>
        <taxon>Ecdysozoa</taxon>
        <taxon>Arthropoda</taxon>
        <taxon>Hexapoda</taxon>
        <taxon>Insecta</taxon>
        <taxon>Pterygota</taxon>
        <taxon>Neoptera</taxon>
        <taxon>Endopterygota</taxon>
        <taxon>Diptera</taxon>
        <taxon>Brachycera</taxon>
        <taxon>Muscomorpha</taxon>
        <taxon>Ephydroidea</taxon>
        <taxon>Drosophilidae</taxon>
        <taxon>Scaptodrosophila</taxon>
    </lineage>
</organism>
<evidence type="ECO:0000256" key="1">
    <source>
        <dbReference type="SAM" id="Phobius"/>
    </source>
</evidence>
<keyword evidence="1" id="KW-0472">Membrane</keyword>
<dbReference type="AlphaFoldDB" id="A0A6J2T1U6"/>
<gene>
    <name evidence="3" type="primary">LOC115620229</name>
</gene>
<dbReference type="PANTHER" id="PTHR21398">
    <property type="entry name" value="AGAP007094-PA"/>
    <property type="match status" value="1"/>
</dbReference>
<keyword evidence="2" id="KW-1185">Reference proteome</keyword>
<dbReference type="InterPro" id="IPR006631">
    <property type="entry name" value="DM4_12"/>
</dbReference>
<proteinExistence type="predicted"/>
<protein>
    <submittedName>
        <fullName evidence="3">Uncharacterized protein LOC115620229</fullName>
    </submittedName>
</protein>
<dbReference type="GeneID" id="115620229"/>
<sequence>MPARFLQRSSLKGTIAITCFVFLRFIFLLSALLFPTNTCFGLFMAISVPAYLPNRNVFVSYNFEFNYYLPEHVYKYPPYLADDPMGIGSYLTYNTTSPENDCYNCRSSARQANNYTDNSIEPEPEPAPSLFTRSSLYSVLRDTLDRIGYPSEACLLRLICETNAATLGDSNGFLGSLLHIILTPSTSQDDQLPDEYYEAEESGQHNSCDSYKRNCAESVLDIISMPMEKIIGELVSK</sequence>
<evidence type="ECO:0000313" key="3">
    <source>
        <dbReference type="RefSeq" id="XP_030369230.1"/>
    </source>
</evidence>
<keyword evidence="1" id="KW-1133">Transmembrane helix</keyword>
<dbReference type="Proteomes" id="UP000504634">
    <property type="component" value="Unplaced"/>
</dbReference>
<reference evidence="3" key="1">
    <citation type="submission" date="2025-08" db="UniProtKB">
        <authorList>
            <consortium name="RefSeq"/>
        </authorList>
    </citation>
    <scope>IDENTIFICATION</scope>
    <source>
        <strain evidence="3">11010-0011.00</strain>
        <tissue evidence="3">Whole body</tissue>
    </source>
</reference>
<dbReference type="RefSeq" id="XP_030369230.1">
    <property type="nucleotide sequence ID" value="XM_030513370.1"/>
</dbReference>
<dbReference type="Pfam" id="PF07841">
    <property type="entry name" value="DM4_12"/>
    <property type="match status" value="1"/>
</dbReference>